<dbReference type="EMBL" id="QFQI01000002">
    <property type="protein sequence ID" value="PZQ61609.1"/>
    <property type="molecule type" value="Genomic_DNA"/>
</dbReference>
<feature type="signal peptide" evidence="1">
    <location>
        <begin position="1"/>
        <end position="22"/>
    </location>
</feature>
<gene>
    <name evidence="2" type="ORF">DI544_02875</name>
</gene>
<dbReference type="AlphaFoldDB" id="A0A2W5PBV6"/>
<proteinExistence type="predicted"/>
<keyword evidence="1" id="KW-0732">Signal</keyword>
<sequence length="244" mass="25148">MNRPLTGCALFLAGVAALPAAAQTPLPMATVVPDGTILDVTAQGRVSRTPDLATIGAGVVTQAPVAAAALAENARRMDGVVKALKAAGIAARDLSTSNVALSPQYRYEEKRPPVITGYQASNAVTIRFRDIAKAGAVLDALVRAGANQIDGPTLSIAEPDAALDEARTLAVTRARARADLYARAAGLSVARIVAIEEAGENGGERPRPPVMMRMSAAEASDAATTVLPGETSVTADVRVRFLLK</sequence>
<dbReference type="InterPro" id="IPR007497">
    <property type="entry name" value="SIMPL/DUF541"/>
</dbReference>
<name>A0A2W5PBV6_9SPHN</name>
<dbReference type="PANTHER" id="PTHR34387:SF1">
    <property type="entry name" value="PERIPLASMIC IMMUNOGENIC PROTEIN"/>
    <property type="match status" value="1"/>
</dbReference>
<dbReference type="PANTHER" id="PTHR34387">
    <property type="entry name" value="SLR1258 PROTEIN"/>
    <property type="match status" value="1"/>
</dbReference>
<evidence type="ECO:0000313" key="3">
    <source>
        <dbReference type="Proteomes" id="UP000249229"/>
    </source>
</evidence>
<dbReference type="Gene3D" id="3.30.110.170">
    <property type="entry name" value="Protein of unknown function (DUF541), domain 1"/>
    <property type="match status" value="1"/>
</dbReference>
<dbReference type="Gene3D" id="3.30.70.2970">
    <property type="entry name" value="Protein of unknown function (DUF541), domain 2"/>
    <property type="match status" value="1"/>
</dbReference>
<reference evidence="2 3" key="1">
    <citation type="submission" date="2017-08" db="EMBL/GenBank/DDBJ databases">
        <title>Infants hospitalized years apart are colonized by the same room-sourced microbial strains.</title>
        <authorList>
            <person name="Brooks B."/>
            <person name="Olm M.R."/>
            <person name="Firek B.A."/>
            <person name="Baker R."/>
            <person name="Thomas B.C."/>
            <person name="Morowitz M.J."/>
            <person name="Banfield J.F."/>
        </authorList>
    </citation>
    <scope>NUCLEOTIDE SEQUENCE [LARGE SCALE GENOMIC DNA]</scope>
    <source>
        <strain evidence="2">S2_005_001_R1_22</strain>
    </source>
</reference>
<comment type="caution">
    <text evidence="2">The sequence shown here is derived from an EMBL/GenBank/DDBJ whole genome shotgun (WGS) entry which is preliminary data.</text>
</comment>
<protein>
    <recommendedName>
        <fullName evidence="4">SIMPL domain-containing protein</fullName>
    </recommendedName>
</protein>
<evidence type="ECO:0000256" key="1">
    <source>
        <dbReference type="SAM" id="SignalP"/>
    </source>
</evidence>
<evidence type="ECO:0000313" key="2">
    <source>
        <dbReference type="EMBL" id="PZQ61609.1"/>
    </source>
</evidence>
<dbReference type="Proteomes" id="UP000249229">
    <property type="component" value="Unassembled WGS sequence"/>
</dbReference>
<accession>A0A2W5PBV6</accession>
<dbReference type="InterPro" id="IPR052022">
    <property type="entry name" value="26kDa_periplasmic_antigen"/>
</dbReference>
<dbReference type="GO" id="GO:0006974">
    <property type="term" value="P:DNA damage response"/>
    <property type="evidence" value="ECO:0007669"/>
    <property type="project" value="TreeGrafter"/>
</dbReference>
<organism evidence="2 3">
    <name type="scientific">Sphingomonas taxi</name>
    <dbReference type="NCBI Taxonomy" id="1549858"/>
    <lineage>
        <taxon>Bacteria</taxon>
        <taxon>Pseudomonadati</taxon>
        <taxon>Pseudomonadota</taxon>
        <taxon>Alphaproteobacteria</taxon>
        <taxon>Sphingomonadales</taxon>
        <taxon>Sphingomonadaceae</taxon>
        <taxon>Sphingomonas</taxon>
    </lineage>
</organism>
<dbReference type="Pfam" id="PF04402">
    <property type="entry name" value="SIMPL"/>
    <property type="match status" value="1"/>
</dbReference>
<evidence type="ECO:0008006" key="4">
    <source>
        <dbReference type="Google" id="ProtNLM"/>
    </source>
</evidence>
<feature type="chain" id="PRO_5015932008" description="SIMPL domain-containing protein" evidence="1">
    <location>
        <begin position="23"/>
        <end position="244"/>
    </location>
</feature>